<dbReference type="CDD" id="cd00192">
    <property type="entry name" value="PTKc"/>
    <property type="match status" value="1"/>
</dbReference>
<feature type="binding site" evidence="2">
    <location>
        <position position="223"/>
    </location>
    <ligand>
        <name>ATP</name>
        <dbReference type="ChEBI" id="CHEBI:30616"/>
    </ligand>
</feature>
<keyword evidence="2" id="KW-0067">ATP-binding</keyword>
<keyword evidence="7" id="KW-1185">Reference proteome</keyword>
<dbReference type="AlphaFoldDB" id="A0AAV2AII5"/>
<dbReference type="Pfam" id="PF07714">
    <property type="entry name" value="PK_Tyr_Ser-Thr"/>
    <property type="match status" value="1"/>
</dbReference>
<dbReference type="EMBL" id="CAXIEN010000172">
    <property type="protein sequence ID" value="CAL1283808.1"/>
    <property type="molecule type" value="Genomic_DNA"/>
</dbReference>
<feature type="binding site" evidence="3">
    <location>
        <position position="224"/>
    </location>
    <ligand>
        <name>Mg(2+)</name>
        <dbReference type="ChEBI" id="CHEBI:18420"/>
    </ligand>
</feature>
<dbReference type="GO" id="GO:0010976">
    <property type="term" value="P:positive regulation of neuron projection development"/>
    <property type="evidence" value="ECO:0007669"/>
    <property type="project" value="TreeGrafter"/>
</dbReference>
<dbReference type="Gene3D" id="1.10.510.10">
    <property type="entry name" value="Transferase(Phosphotransferase) domain 1"/>
    <property type="match status" value="1"/>
</dbReference>
<dbReference type="InterPro" id="IPR000719">
    <property type="entry name" value="Prot_kinase_dom"/>
</dbReference>
<dbReference type="Gene3D" id="3.30.200.20">
    <property type="entry name" value="Phosphorylase Kinase, domain 1"/>
    <property type="match status" value="1"/>
</dbReference>
<dbReference type="InterPro" id="IPR050122">
    <property type="entry name" value="RTK"/>
</dbReference>
<feature type="domain" description="Protein kinase" evidence="5">
    <location>
        <begin position="81"/>
        <end position="373"/>
    </location>
</feature>
<accession>A0AAV2AII5</accession>
<feature type="active site" description="Proton acceptor" evidence="1">
    <location>
        <position position="219"/>
    </location>
</feature>
<dbReference type="GO" id="GO:0043121">
    <property type="term" value="F:neurotrophin binding"/>
    <property type="evidence" value="ECO:0007669"/>
    <property type="project" value="TreeGrafter"/>
</dbReference>
<protein>
    <recommendedName>
        <fullName evidence="5">Protein kinase domain-containing protein</fullName>
    </recommendedName>
</protein>
<dbReference type="GO" id="GO:0051897">
    <property type="term" value="P:positive regulation of phosphatidylinositol 3-kinase/protein kinase B signal transduction"/>
    <property type="evidence" value="ECO:0007669"/>
    <property type="project" value="TreeGrafter"/>
</dbReference>
<dbReference type="GO" id="GO:0007169">
    <property type="term" value="P:cell surface receptor protein tyrosine kinase signaling pathway"/>
    <property type="evidence" value="ECO:0007669"/>
    <property type="project" value="TreeGrafter"/>
</dbReference>
<dbReference type="GO" id="GO:0005886">
    <property type="term" value="C:plasma membrane"/>
    <property type="evidence" value="ECO:0007669"/>
    <property type="project" value="TreeGrafter"/>
</dbReference>
<keyword evidence="4" id="KW-0472">Membrane</keyword>
<dbReference type="PANTHER" id="PTHR24416:SF619">
    <property type="entry name" value="TYROSINE-PROTEIN KINASE TRANSMEMBRANE RECEPTOR ROR-LIKE PROTEIN"/>
    <property type="match status" value="1"/>
</dbReference>
<dbReference type="PRINTS" id="PR00109">
    <property type="entry name" value="TYRKINASE"/>
</dbReference>
<organism evidence="6 7">
    <name type="scientific">Larinioides sclopetarius</name>
    <dbReference type="NCBI Taxonomy" id="280406"/>
    <lineage>
        <taxon>Eukaryota</taxon>
        <taxon>Metazoa</taxon>
        <taxon>Ecdysozoa</taxon>
        <taxon>Arthropoda</taxon>
        <taxon>Chelicerata</taxon>
        <taxon>Arachnida</taxon>
        <taxon>Araneae</taxon>
        <taxon>Araneomorphae</taxon>
        <taxon>Entelegynae</taxon>
        <taxon>Araneoidea</taxon>
        <taxon>Araneidae</taxon>
        <taxon>Larinioides</taxon>
    </lineage>
</organism>
<keyword evidence="3" id="KW-0460">Magnesium</keyword>
<dbReference type="GO" id="GO:0030424">
    <property type="term" value="C:axon"/>
    <property type="evidence" value="ECO:0007669"/>
    <property type="project" value="TreeGrafter"/>
</dbReference>
<keyword evidence="4" id="KW-0812">Transmembrane</keyword>
<dbReference type="PANTHER" id="PTHR24416">
    <property type="entry name" value="TYROSINE-PROTEIN KINASE RECEPTOR"/>
    <property type="match status" value="1"/>
</dbReference>
<dbReference type="GO" id="GO:0005030">
    <property type="term" value="F:neurotrophin receptor activity"/>
    <property type="evidence" value="ECO:0007669"/>
    <property type="project" value="TreeGrafter"/>
</dbReference>
<evidence type="ECO:0000256" key="2">
    <source>
        <dbReference type="PIRSR" id="PIRSR000615-2"/>
    </source>
</evidence>
<sequence length="373" mass="43106">MSKFVCLTLILKLCLFALSILLLSILFILLYLRRKSRFCCWVPENRRGDVNALQLRDFTEDCTSNDPRLELNNLHLSCANLELTEEIGEGHVTKLHKGSFKNPDGTLRVVAVKTLKDNANKDDQADFLKEIEILSNFSHANILILLGVVFKENQTCPWIVFEFIEDQNLTDFLRRNRPLSRSQGIAQKRELTQMELIKISSEIANGMSFLSQQNYAHKDLSTRNCFVARYSSIKIAYFGVPRNIHKYDYYEIQDVNILPIRWMSPESLSYGTFSLESDVWAYGVTLWEIFQYGKLPYFGHSNMEVRKLILQGILLHIPENCPAFIHGIMVGCWKIEPKDRLTFADVCRLNRRIGLADTSVAHDTSDRLPYHPY</sequence>
<reference evidence="6 7" key="1">
    <citation type="submission" date="2024-04" db="EMBL/GenBank/DDBJ databases">
        <authorList>
            <person name="Rising A."/>
            <person name="Reimegard J."/>
            <person name="Sonavane S."/>
            <person name="Akerstrom W."/>
            <person name="Nylinder S."/>
            <person name="Hedman E."/>
            <person name="Kallberg Y."/>
        </authorList>
    </citation>
    <scope>NUCLEOTIDE SEQUENCE [LARGE SCALE GENOMIC DNA]</scope>
</reference>
<proteinExistence type="predicted"/>
<dbReference type="Proteomes" id="UP001497382">
    <property type="component" value="Unassembled WGS sequence"/>
</dbReference>
<dbReference type="GO" id="GO:0004714">
    <property type="term" value="F:transmembrane receptor protein tyrosine kinase activity"/>
    <property type="evidence" value="ECO:0007669"/>
    <property type="project" value="TreeGrafter"/>
</dbReference>
<evidence type="ECO:0000256" key="3">
    <source>
        <dbReference type="PIRSR" id="PIRSR000615-3"/>
    </source>
</evidence>
<evidence type="ECO:0000256" key="1">
    <source>
        <dbReference type="PIRSR" id="PIRSR000615-1"/>
    </source>
</evidence>
<gene>
    <name evidence="6" type="ORF">LARSCL_LOCUS12818</name>
</gene>
<dbReference type="GO" id="GO:0005524">
    <property type="term" value="F:ATP binding"/>
    <property type="evidence" value="ECO:0007669"/>
    <property type="project" value="UniProtKB-KW"/>
</dbReference>
<name>A0AAV2AII5_9ARAC</name>
<evidence type="ECO:0000256" key="4">
    <source>
        <dbReference type="SAM" id="Phobius"/>
    </source>
</evidence>
<evidence type="ECO:0000259" key="5">
    <source>
        <dbReference type="PROSITE" id="PS50011"/>
    </source>
</evidence>
<evidence type="ECO:0000313" key="6">
    <source>
        <dbReference type="EMBL" id="CAL1283808.1"/>
    </source>
</evidence>
<keyword evidence="4" id="KW-1133">Transmembrane helix</keyword>
<dbReference type="InterPro" id="IPR001245">
    <property type="entry name" value="Ser-Thr/Tyr_kinase_cat_dom"/>
</dbReference>
<dbReference type="GO" id="GO:1990090">
    <property type="term" value="P:cellular response to nerve growth factor stimulus"/>
    <property type="evidence" value="ECO:0007669"/>
    <property type="project" value="TreeGrafter"/>
</dbReference>
<feature type="transmembrane region" description="Helical" evidence="4">
    <location>
        <begin position="9"/>
        <end position="32"/>
    </location>
</feature>
<keyword evidence="3" id="KW-0479">Metal-binding</keyword>
<dbReference type="GO" id="GO:0046872">
    <property type="term" value="F:metal ion binding"/>
    <property type="evidence" value="ECO:0007669"/>
    <property type="project" value="UniProtKB-KW"/>
</dbReference>
<dbReference type="InterPro" id="IPR011009">
    <property type="entry name" value="Kinase-like_dom_sf"/>
</dbReference>
<keyword evidence="2" id="KW-0547">Nucleotide-binding</keyword>
<comment type="caution">
    <text evidence="6">The sequence shown here is derived from an EMBL/GenBank/DDBJ whole genome shotgun (WGS) entry which is preliminary data.</text>
</comment>
<dbReference type="SUPFAM" id="SSF56112">
    <property type="entry name" value="Protein kinase-like (PK-like)"/>
    <property type="match status" value="1"/>
</dbReference>
<dbReference type="GO" id="GO:0043235">
    <property type="term" value="C:receptor complex"/>
    <property type="evidence" value="ECO:0007669"/>
    <property type="project" value="TreeGrafter"/>
</dbReference>
<dbReference type="PROSITE" id="PS50011">
    <property type="entry name" value="PROTEIN_KINASE_DOM"/>
    <property type="match status" value="1"/>
</dbReference>
<evidence type="ECO:0000313" key="7">
    <source>
        <dbReference type="Proteomes" id="UP001497382"/>
    </source>
</evidence>